<dbReference type="NCBIfam" id="TIGR04111">
    <property type="entry name" value="BcepMu_gp16"/>
    <property type="match status" value="1"/>
</dbReference>
<dbReference type="RefSeq" id="WP_276216108.1">
    <property type="nucleotide sequence ID" value="NZ_JARJLR010000483.1"/>
</dbReference>
<proteinExistence type="predicted"/>
<dbReference type="InterPro" id="IPR010982">
    <property type="entry name" value="Lambda_DNA-bd_dom_sf"/>
</dbReference>
<organism evidence="1 2">
    <name type="scientific">Pseudomonas citronellolis</name>
    <dbReference type="NCBI Taxonomy" id="53408"/>
    <lineage>
        <taxon>Bacteria</taxon>
        <taxon>Pseudomonadati</taxon>
        <taxon>Pseudomonadota</taxon>
        <taxon>Gammaproteobacteria</taxon>
        <taxon>Pseudomonadales</taxon>
        <taxon>Pseudomonadaceae</taxon>
        <taxon>Pseudomonas</taxon>
    </lineage>
</organism>
<dbReference type="Gene3D" id="1.10.260.40">
    <property type="entry name" value="lambda repressor-like DNA-binding domains"/>
    <property type="match status" value="1"/>
</dbReference>
<dbReference type="Proteomes" id="UP001220662">
    <property type="component" value="Unassembled WGS sequence"/>
</dbReference>
<evidence type="ECO:0000313" key="1">
    <source>
        <dbReference type="EMBL" id="MDF3845758.1"/>
    </source>
</evidence>
<dbReference type="GO" id="GO:0003677">
    <property type="term" value="F:DNA binding"/>
    <property type="evidence" value="ECO:0007669"/>
    <property type="project" value="UniProtKB-KW"/>
</dbReference>
<gene>
    <name evidence="1" type="ORF">P3W55_28965</name>
</gene>
<dbReference type="AlphaFoldDB" id="A0AAW6PDW2"/>
<evidence type="ECO:0000313" key="2">
    <source>
        <dbReference type="Proteomes" id="UP001220662"/>
    </source>
</evidence>
<protein>
    <submittedName>
        <fullName evidence="1">DNA-binding protein</fullName>
    </submittedName>
</protein>
<dbReference type="InterPro" id="IPR026365">
    <property type="entry name" value="BcepMu_gp16"/>
</dbReference>
<keyword evidence="1" id="KW-0238">DNA-binding</keyword>
<reference evidence="1" key="1">
    <citation type="submission" date="2023-03" db="EMBL/GenBank/DDBJ databases">
        <title>Draft assemblies of triclosan tolerant bacteria isolated from returned activated sludge.</title>
        <authorList>
            <person name="Van Hamelsveld S."/>
        </authorList>
    </citation>
    <scope>NUCLEOTIDE SEQUENCE</scope>
    <source>
        <strain evidence="1">GW210015_S63</strain>
    </source>
</reference>
<accession>A0AAW6PDW2</accession>
<name>A0AAW6PDW2_9PSED</name>
<comment type="caution">
    <text evidence="1">The sequence shown here is derived from an EMBL/GenBank/DDBJ whole genome shotgun (WGS) entry which is preliminary data.</text>
</comment>
<dbReference type="EMBL" id="JARJLR010000483">
    <property type="protein sequence ID" value="MDF3845758.1"/>
    <property type="molecule type" value="Genomic_DNA"/>
</dbReference>
<sequence length="69" mass="7331">MATQQKTKTAEQVKQAFRASGTTVTQWALDNNFPPNAVYQVLNGFSKGHYGQAHEIAVALGLKLAAAAA</sequence>